<dbReference type="Proteomes" id="UP001198163">
    <property type="component" value="Unassembled WGS sequence"/>
</dbReference>
<reference evidence="1" key="1">
    <citation type="submission" date="2021-08" db="EMBL/GenBank/DDBJ databases">
        <title>Comparative analyses of Brucepasteria parasyntrophica and Teretinema zuelzerae.</title>
        <authorList>
            <person name="Song Y."/>
            <person name="Brune A."/>
        </authorList>
    </citation>
    <scope>NUCLEOTIDE SEQUENCE</scope>
    <source>
        <strain evidence="1">DSM 1903</strain>
    </source>
</reference>
<dbReference type="EMBL" id="JAINWA010000001">
    <property type="protein sequence ID" value="MCD1654265.1"/>
    <property type="molecule type" value="Genomic_DNA"/>
</dbReference>
<evidence type="ECO:0000313" key="1">
    <source>
        <dbReference type="EMBL" id="MCD1654265.1"/>
    </source>
</evidence>
<evidence type="ECO:0000313" key="2">
    <source>
        <dbReference type="Proteomes" id="UP001198163"/>
    </source>
</evidence>
<protein>
    <submittedName>
        <fullName evidence="1">Uncharacterized protein</fullName>
    </submittedName>
</protein>
<sequence length="561" mass="60390">MLNDGFRNSLFADAQSIVLPGTSLHYLVRSSRPRLFGKGETADVLVLADMQSREINFSQLSSALFAELAQRFAADSCRFLAIRATWLFLSESGGIYLQEALDVPENRKTPGMANVFATIDSQSGTVCLAPGAPENSSLSERLADLDRSVLTMDRDMWYREVGKTAGIIADIAGRKLPSPLFVQPLPVDGKRSGSAYRSGSSLFSVIFAALVILAAGKSPLYSEAAEIDPSGGYVLPPAGPVEYEPLRFADMPGSWAMYRDETGAEPAYLGLFYVGGNELAIRYYRPSDKKELLVLQTWHVGSGGSSAGPEASTGALEVIRGDLSDAAALQSVSNAERWAQKWLQARTRMPGEPEVRLENEAGSPVFQFWIPLFAVKEFDSARVRLVSAGLASSGADPAFFDWKGEPAEAKGPGGKIVPGTPGSVFLEGLELPLDSAWTDAASAPEEWTVPAKVLVLNGREAARVQVDTVDLSAHASLDLPRLMSAYLLQTGGYLSAEGLSVSVVDGVPCLFCRVLDPETGLARIQFRLFFSRGGSVVSVLGLEADESVFRENEAYFESILF</sequence>
<name>A0AAE3JJI1_9SPIR</name>
<gene>
    <name evidence="1" type="ORF">K7J14_06055</name>
</gene>
<organism evidence="1 2">
    <name type="scientific">Teretinema zuelzerae</name>
    <dbReference type="NCBI Taxonomy" id="156"/>
    <lineage>
        <taxon>Bacteria</taxon>
        <taxon>Pseudomonadati</taxon>
        <taxon>Spirochaetota</taxon>
        <taxon>Spirochaetia</taxon>
        <taxon>Spirochaetales</taxon>
        <taxon>Treponemataceae</taxon>
        <taxon>Teretinema</taxon>
    </lineage>
</organism>
<dbReference type="RefSeq" id="WP_230754326.1">
    <property type="nucleotide sequence ID" value="NZ_JAINWA010000001.1"/>
</dbReference>
<keyword evidence="2" id="KW-1185">Reference proteome</keyword>
<proteinExistence type="predicted"/>
<dbReference type="AlphaFoldDB" id="A0AAE3JJI1"/>
<comment type="caution">
    <text evidence="1">The sequence shown here is derived from an EMBL/GenBank/DDBJ whole genome shotgun (WGS) entry which is preliminary data.</text>
</comment>
<accession>A0AAE3JJI1</accession>